<feature type="coiled-coil region" evidence="15">
    <location>
        <begin position="312"/>
        <end position="428"/>
    </location>
</feature>
<dbReference type="PANTHER" id="PTHR37739:SF8">
    <property type="entry name" value="KINESIN-LIKE PROTEIN KIN-12D"/>
    <property type="match status" value="1"/>
</dbReference>
<evidence type="ECO:0000256" key="4">
    <source>
        <dbReference type="ARBA" id="ARBA00016285"/>
    </source>
</evidence>
<evidence type="ECO:0000256" key="12">
    <source>
        <dbReference type="ARBA" id="ARBA00023242"/>
    </source>
</evidence>
<protein>
    <recommendedName>
        <fullName evidence="4">Spindle pole body component 110</fullName>
    </recommendedName>
    <alternativeName>
        <fullName evidence="14">Spindle pole body spacer protein SPC110</fullName>
    </alternativeName>
</protein>
<organism evidence="18 19">
    <name type="scientific">Huiozyma naganishii (strain ATCC MYA-139 / BCRC 22969 / CBS 8797 / KCTC 17520 / NBRC 10181 / NCYC 3082 / Yp74L-3)</name>
    <name type="common">Yeast</name>
    <name type="synonym">Kazachstania naganishii</name>
    <dbReference type="NCBI Taxonomy" id="1071383"/>
    <lineage>
        <taxon>Eukaryota</taxon>
        <taxon>Fungi</taxon>
        <taxon>Dikarya</taxon>
        <taxon>Ascomycota</taxon>
        <taxon>Saccharomycotina</taxon>
        <taxon>Saccharomycetes</taxon>
        <taxon>Saccharomycetales</taxon>
        <taxon>Saccharomycetaceae</taxon>
        <taxon>Huiozyma</taxon>
    </lineage>
</organism>
<evidence type="ECO:0000256" key="5">
    <source>
        <dbReference type="ARBA" id="ARBA00022490"/>
    </source>
</evidence>
<sequence length="1040" mass="120144">MSPGGGAIASKHFEFTPIGYVKEKQSDAAGDANHNPALSPTRNNDINEKRGRGGNGADFSDSEDVAPRRKHQRRASGDDDTINSMKLFNDASQFDDTLPEIQVNMKSTTTKMNAPGKNLLTELNENTAVSNPIRQQQQQMQTYARAISILKLKNNTLIQLLKDEDPTGKNIDKNLKLIDQLTKEKDKNNLLLRDNTQLQTELDKLTEQVNNKDDTTTNENEEESHAQCQEEKDRLLAKLEDDQTELTKLQDKLTALENSTESSSELNRLNNTIVDLQANEKKYQIQISQLDIKLKDSTRLLETKEGSYQREVTSLSEKVKETTLKLTQQREEFEKVNNDLKQKLSALREDLRKKEDQHERELRKLKDTIKSSSNDNTEFIESLKKDVETKRTRLAQLETDLQKSKRRVTELESTLNTINTQYSDIQKEFKEYQIDTDRRLNNIDNSDKRHLVEHSKEIERVKADHLLEMTQLEKNYDSLLTELNSSKAELSEKLEGAESELAKCKEELNSKKIEHERLINSHETNVKSLKDQIYDQTTQIRSLESTVDDLSADIGRKEAALLLLQTKYDELSDRYQSNNEISQDVEKITRSLENQINDLNHKLNHANILLSTKDAELSSTSNELSSATTSIKKLTAQIHDKTEKIEQSRAKISQLESQLFNKTIKASKESLKTIETKNAQIDDLTEQLEKAKSEFDRALKTNNILEEQISRKYQDQIKDLEDEVDGLSNTLRIRTREENERIKQLNEDIQEWQDRYDTLNDTLQSQISKRSHSTRAEQLSFKRERESLLQEVAEKDGEIDKLKQKNTSILEENDNLRDYLKSSSKLSSGFEQLMTKYKDMKRTFAERVASLEKENLELEESLHRTRIDALSRDSSGPSPNVDRTHADLADYYRIKYHNEVTHNNDMKVMNDYLNLVLRATTQKLRTDLRRVKRELSTSGALFSGQYNGDNMNSSYDDYIPPTSRAQYGPVSYDNYYNNDYLYSRRSPRLKFKTVALMVKACIRMKSVALKHDMTRQNLRYLERKIRAATSTKPSRGNTYL</sequence>
<evidence type="ECO:0000313" key="18">
    <source>
        <dbReference type="EMBL" id="CCK69607.1"/>
    </source>
</evidence>
<feature type="region of interest" description="Disordered" evidence="16">
    <location>
        <begin position="24"/>
        <end position="84"/>
    </location>
</feature>
<keyword evidence="12" id="KW-0539">Nucleus</keyword>
<dbReference type="OrthoDB" id="10255522at2759"/>
<evidence type="ECO:0000259" key="17">
    <source>
        <dbReference type="Pfam" id="PF18520"/>
    </source>
</evidence>
<dbReference type="KEGG" id="kng:KNAG_0C05060"/>
<dbReference type="Gene3D" id="6.10.250.1080">
    <property type="match status" value="1"/>
</dbReference>
<dbReference type="GO" id="GO:0005816">
    <property type="term" value="C:spindle pole body"/>
    <property type="evidence" value="ECO:0007669"/>
    <property type="project" value="UniProtKB-SubCell"/>
</dbReference>
<reference evidence="18 19" key="1">
    <citation type="journal article" date="2011" name="Proc. Natl. Acad. Sci. U.S.A.">
        <title>Evolutionary erosion of yeast sex chromosomes by mating-type switching accidents.</title>
        <authorList>
            <person name="Gordon J.L."/>
            <person name="Armisen D."/>
            <person name="Proux-Wera E."/>
            <person name="Oheigeartaigh S.S."/>
            <person name="Byrne K.P."/>
            <person name="Wolfe K.H."/>
        </authorList>
    </citation>
    <scope>NUCLEOTIDE SEQUENCE [LARGE SCALE GENOMIC DNA]</scope>
    <source>
        <strain evidence="19">ATCC MYA-139 / BCRC 22969 / CBS 8797 / CCRC 22969 / KCTC 17520 / NBRC 10181 / NCYC 3082</strain>
    </source>
</reference>
<evidence type="ECO:0000256" key="2">
    <source>
        <dbReference type="ARBA" id="ARBA00004317"/>
    </source>
</evidence>
<keyword evidence="8" id="KW-0067">ATP-binding</keyword>
<keyword evidence="19" id="KW-1185">Reference proteome</keyword>
<evidence type="ECO:0000256" key="8">
    <source>
        <dbReference type="ARBA" id="ARBA00022840"/>
    </source>
</evidence>
<reference evidence="19" key="2">
    <citation type="submission" date="2012-08" db="EMBL/GenBank/DDBJ databases">
        <title>Genome sequence of Kazachstania naganishii.</title>
        <authorList>
            <person name="Gordon J.L."/>
            <person name="Armisen D."/>
            <person name="Proux-Wera E."/>
            <person name="OhEigeartaigh S.S."/>
            <person name="Byrne K.P."/>
            <person name="Wolfe K.H."/>
        </authorList>
    </citation>
    <scope>NUCLEOTIDE SEQUENCE [LARGE SCALE GENOMIC DNA]</scope>
    <source>
        <strain evidence="19">ATCC MYA-139 / BCRC 22969 / CBS 8797 / CCRC 22969 / KCTC 17520 / NBRC 10181 / NCYC 3082</strain>
    </source>
</reference>
<proteinExistence type="inferred from homology"/>
<feature type="coiled-coil region" evidence="15">
    <location>
        <begin position="455"/>
        <end position="868"/>
    </location>
</feature>
<dbReference type="EMBL" id="HE978316">
    <property type="protein sequence ID" value="CCK69607.1"/>
    <property type="molecule type" value="Genomic_DNA"/>
</dbReference>
<keyword evidence="6" id="KW-0493">Microtubule</keyword>
<dbReference type="GO" id="GO:0005524">
    <property type="term" value="F:ATP binding"/>
    <property type="evidence" value="ECO:0007669"/>
    <property type="project" value="UniProtKB-KW"/>
</dbReference>
<dbReference type="GO" id="GO:0005634">
    <property type="term" value="C:nucleus"/>
    <property type="evidence" value="ECO:0007669"/>
    <property type="project" value="UniProtKB-SubCell"/>
</dbReference>
<evidence type="ECO:0000256" key="11">
    <source>
        <dbReference type="ARBA" id="ARBA00023212"/>
    </source>
</evidence>
<evidence type="ECO:0000256" key="9">
    <source>
        <dbReference type="ARBA" id="ARBA00023054"/>
    </source>
</evidence>
<feature type="compositionally biased region" description="Basic and acidic residues" evidence="16">
    <location>
        <begin position="206"/>
        <end position="215"/>
    </location>
</feature>
<dbReference type="eggNOG" id="ENOG502QUTQ">
    <property type="taxonomic scope" value="Eukaryota"/>
</dbReference>
<feature type="domain" description="Spindle pole body component 110 C-terminal" evidence="17">
    <location>
        <begin position="984"/>
        <end position="1034"/>
    </location>
</feature>
<feature type="region of interest" description="Disordered" evidence="16">
    <location>
        <begin position="206"/>
        <end position="230"/>
    </location>
</feature>
<evidence type="ECO:0000256" key="7">
    <source>
        <dbReference type="ARBA" id="ARBA00022741"/>
    </source>
</evidence>
<keyword evidence="9 15" id="KW-0175">Coiled coil</keyword>
<evidence type="ECO:0000256" key="3">
    <source>
        <dbReference type="ARBA" id="ARBA00005853"/>
    </source>
</evidence>
<keyword evidence="11" id="KW-0206">Cytoskeleton</keyword>
<dbReference type="InterPro" id="IPR044986">
    <property type="entry name" value="KIF15/KIN-12"/>
</dbReference>
<comment type="subcellular location">
    <subcellularLocation>
        <location evidence="2">Cytoplasm</location>
        <location evidence="2">Cytoskeleton</location>
        <location evidence="2">Microtubule organizing center</location>
        <location evidence="2">Spindle pole body</location>
    </subcellularLocation>
    <subcellularLocation>
        <location evidence="1">Nucleus</location>
    </subcellularLocation>
</comment>
<dbReference type="Proteomes" id="UP000006310">
    <property type="component" value="Chromosome 3"/>
</dbReference>
<evidence type="ECO:0000256" key="16">
    <source>
        <dbReference type="SAM" id="MobiDB-lite"/>
    </source>
</evidence>
<dbReference type="HOGENOM" id="CLU_329279_0_0_1"/>
<dbReference type="AlphaFoldDB" id="J7RX36"/>
<dbReference type="RefSeq" id="XP_022463853.1">
    <property type="nucleotide sequence ID" value="XM_022607237.1"/>
</dbReference>
<dbReference type="Gene3D" id="1.10.287.1490">
    <property type="match status" value="2"/>
</dbReference>
<dbReference type="Pfam" id="PF18520">
    <property type="entry name" value="Spc110_C"/>
    <property type="match status" value="1"/>
</dbReference>
<evidence type="ECO:0000256" key="6">
    <source>
        <dbReference type="ARBA" id="ARBA00022701"/>
    </source>
</evidence>
<dbReference type="GeneID" id="34525287"/>
<dbReference type="Gene3D" id="6.10.310.10">
    <property type="match status" value="1"/>
</dbReference>
<keyword evidence="7" id="KW-0547">Nucleotide-binding</keyword>
<evidence type="ECO:0000256" key="1">
    <source>
        <dbReference type="ARBA" id="ARBA00004123"/>
    </source>
</evidence>
<evidence type="ECO:0000256" key="15">
    <source>
        <dbReference type="SAM" id="Coils"/>
    </source>
</evidence>
<comment type="similarity">
    <text evidence="3">Belongs to the SPC110 family.</text>
</comment>
<name>J7RX36_HUIN7</name>
<evidence type="ECO:0000256" key="10">
    <source>
        <dbReference type="ARBA" id="ARBA00023175"/>
    </source>
</evidence>
<dbReference type="OMA" id="MENASNK"/>
<comment type="function">
    <text evidence="13">Component of the spindle pole body (SPB) required for the proper execution of spindle pole body (SPB) duplication. Potential role in cross-linking filaments or anchoring other molecules. It is essential for growth.</text>
</comment>
<evidence type="ECO:0000256" key="14">
    <source>
        <dbReference type="ARBA" id="ARBA00032118"/>
    </source>
</evidence>
<dbReference type="GO" id="GO:0005874">
    <property type="term" value="C:microtubule"/>
    <property type="evidence" value="ECO:0007669"/>
    <property type="project" value="UniProtKB-KW"/>
</dbReference>
<evidence type="ECO:0000313" key="19">
    <source>
        <dbReference type="Proteomes" id="UP000006310"/>
    </source>
</evidence>
<accession>J7RX36</accession>
<evidence type="ECO:0000256" key="13">
    <source>
        <dbReference type="ARBA" id="ARBA00025064"/>
    </source>
</evidence>
<keyword evidence="10" id="KW-0505">Motor protein</keyword>
<dbReference type="PANTHER" id="PTHR37739">
    <property type="entry name" value="KINESIN-LIKE PROTEIN KIN-12D"/>
    <property type="match status" value="1"/>
</dbReference>
<keyword evidence="5" id="KW-0963">Cytoplasm</keyword>
<gene>
    <name evidence="18" type="primary">KNAG0C05060</name>
    <name evidence="18" type="ordered locus">KNAG_0C05060</name>
</gene>
<dbReference type="InterPro" id="IPR040593">
    <property type="entry name" value="Spc110_C"/>
</dbReference>